<dbReference type="AlphaFoldDB" id="A0A5C5ZE82"/>
<dbReference type="Proteomes" id="UP000315010">
    <property type="component" value="Unassembled WGS sequence"/>
</dbReference>
<feature type="signal peptide" evidence="1">
    <location>
        <begin position="1"/>
        <end position="24"/>
    </location>
</feature>
<dbReference type="RefSeq" id="WP_146403199.1">
    <property type="nucleotide sequence ID" value="NZ_SJPJ01000001.1"/>
</dbReference>
<dbReference type="EMBL" id="SJPJ01000001">
    <property type="protein sequence ID" value="TWT85151.1"/>
    <property type="molecule type" value="Genomic_DNA"/>
</dbReference>
<accession>A0A5C5ZE82</accession>
<name>A0A5C5ZE82_9BACT</name>
<evidence type="ECO:0000256" key="1">
    <source>
        <dbReference type="SAM" id="SignalP"/>
    </source>
</evidence>
<evidence type="ECO:0008006" key="4">
    <source>
        <dbReference type="Google" id="ProtNLM"/>
    </source>
</evidence>
<reference evidence="2 3" key="1">
    <citation type="submission" date="2019-02" db="EMBL/GenBank/DDBJ databases">
        <title>Deep-cultivation of Planctomycetes and their phenomic and genomic characterization uncovers novel biology.</title>
        <authorList>
            <person name="Wiegand S."/>
            <person name="Jogler M."/>
            <person name="Boedeker C."/>
            <person name="Pinto D."/>
            <person name="Vollmers J."/>
            <person name="Rivas-Marin E."/>
            <person name="Kohn T."/>
            <person name="Peeters S.H."/>
            <person name="Heuer A."/>
            <person name="Rast P."/>
            <person name="Oberbeckmann S."/>
            <person name="Bunk B."/>
            <person name="Jeske O."/>
            <person name="Meyerdierks A."/>
            <person name="Storesund J.E."/>
            <person name="Kallscheuer N."/>
            <person name="Luecker S."/>
            <person name="Lage O.M."/>
            <person name="Pohl T."/>
            <person name="Merkel B.J."/>
            <person name="Hornburger P."/>
            <person name="Mueller R.-W."/>
            <person name="Bruemmer F."/>
            <person name="Labrenz M."/>
            <person name="Spormann A.M."/>
            <person name="Op Den Camp H."/>
            <person name="Overmann J."/>
            <person name="Amann R."/>
            <person name="Jetten M.S.M."/>
            <person name="Mascher T."/>
            <person name="Medema M.H."/>
            <person name="Devos D.P."/>
            <person name="Kaster A.-K."/>
            <person name="Ovreas L."/>
            <person name="Rohde M."/>
            <person name="Galperin M.Y."/>
            <person name="Jogler C."/>
        </authorList>
    </citation>
    <scope>NUCLEOTIDE SEQUENCE [LARGE SCALE GENOMIC DNA]</scope>
    <source>
        <strain evidence="2 3">CA13</strain>
    </source>
</reference>
<dbReference type="Pfam" id="PF17132">
    <property type="entry name" value="Glyco_hydro_106"/>
    <property type="match status" value="3"/>
</dbReference>
<evidence type="ECO:0000313" key="2">
    <source>
        <dbReference type="EMBL" id="TWT85151.1"/>
    </source>
</evidence>
<comment type="caution">
    <text evidence="2">The sequence shown here is derived from an EMBL/GenBank/DDBJ whole genome shotgun (WGS) entry which is preliminary data.</text>
</comment>
<keyword evidence="1" id="KW-0732">Signal</keyword>
<sequence precursor="true">MMHTRLSFLCFLLIWIGANGPASAQPNDLASDERLVEWPGVTQTARPWTRWWWHGSAVDEANLTRLLGTYRDAGLGGVEITSIYGVKGNEARNRSYLSDQWVEAVQVVLRESKRLGMGVDLPAGSGWRMGGPSVTSDDANSKLVLEKIDLQEGETFTKEFKRVTPQALVAINRDNGQSLDIADRISENAVRWPVPAGHWTVYSLGYRWAGDRVKRPGPGGEGLNINPFSPSAVNHFLEYFGQTLDRLGGVRAQFHDSFEYQGDWQPKFLEEFAKRRGYRLEEHLPALAGNGDAEIVGRVKCDYRETLADMTLENLVKPWVAWAHHHDQLARNQSHGSPANWLDLYAACDIPETESFGRIHGDDADRLVLKFAASAANVAGRRLVSSESGTWLDEHFNVTLSQLKQIVDRQIIAGVNHVFYHGTAYSPADAAWPGWLFYASTQVNPQNPIWSDLPALNAYITRCQSVLQASEPDNDVLLYWPLYDAWHQTDGMRMEVRVHNGHDWFYGRPLGDAASLLEEQGYAFDYVSDRGLASCRSGKDGRIVAPGGNYRAVVIPKTQHMPLATLKQLEQLAMGGAKILFWGDIPETEPGMAGATVKPAWNATKDRMNRLAGETKVATGQKLIRLLEDADIRREAGLRNSELHYLRKRWIGDTVYFIKNESTTAVDDWVPLATSLKSAAILDPLSGRAGLARSRDLQSDAASVHLQLDPGQSILLLTSSEQLVADRWAYRETVGETMVVAGPWQVDFIKGGPKLPASFATATPVPWTEAPDDSAENFAGTARYSTTLNLPGDGRHLLDLGTVLGSARVLVDGVDQATLIGPSFMLELEGFAAGSHQLDIEVTGVAANRIRDLDRREVAWRIFEDINLVNIDYHSFDASVWPVRPLGLAGPVTLTPLAENETPSPETN</sequence>
<dbReference type="InterPro" id="IPR053161">
    <property type="entry name" value="Ulvan_degrading_GH"/>
</dbReference>
<keyword evidence="3" id="KW-1185">Reference proteome</keyword>
<dbReference type="PANTHER" id="PTHR36848:SF2">
    <property type="entry name" value="SECRETED PROTEIN"/>
    <property type="match status" value="1"/>
</dbReference>
<gene>
    <name evidence="2" type="ORF">CA13_66330</name>
</gene>
<dbReference type="OrthoDB" id="9761519at2"/>
<evidence type="ECO:0000313" key="3">
    <source>
        <dbReference type="Proteomes" id="UP000315010"/>
    </source>
</evidence>
<dbReference type="PANTHER" id="PTHR36848">
    <property type="entry name" value="DNA-BINDING PROTEIN (PUTATIVE SECRETED PROTEIN)-RELATED"/>
    <property type="match status" value="1"/>
</dbReference>
<protein>
    <recommendedName>
        <fullName evidence="4">Glycosyl hydrolases family 2, sugar binding domain</fullName>
    </recommendedName>
</protein>
<feature type="chain" id="PRO_5023021509" description="Glycosyl hydrolases family 2, sugar binding domain" evidence="1">
    <location>
        <begin position="25"/>
        <end position="908"/>
    </location>
</feature>
<organism evidence="2 3">
    <name type="scientific">Novipirellula herctigrandis</name>
    <dbReference type="NCBI Taxonomy" id="2527986"/>
    <lineage>
        <taxon>Bacteria</taxon>
        <taxon>Pseudomonadati</taxon>
        <taxon>Planctomycetota</taxon>
        <taxon>Planctomycetia</taxon>
        <taxon>Pirellulales</taxon>
        <taxon>Pirellulaceae</taxon>
        <taxon>Novipirellula</taxon>
    </lineage>
</organism>
<proteinExistence type="predicted"/>